<dbReference type="InterPro" id="IPR011766">
    <property type="entry name" value="TPP_enzyme_TPP-bd"/>
</dbReference>
<keyword evidence="14" id="KW-1185">Reference proteome</keyword>
<keyword evidence="7" id="KW-0456">Lyase</keyword>
<feature type="domain" description="Thiamine pyrophosphate enzyme central" evidence="10">
    <location>
        <begin position="203"/>
        <end position="321"/>
    </location>
</feature>
<dbReference type="PIRSF" id="PIRSF036565">
    <property type="entry name" value="Pyruvt_ip_decrb"/>
    <property type="match status" value="1"/>
</dbReference>
<evidence type="ECO:0000259" key="11">
    <source>
        <dbReference type="Pfam" id="PF02775"/>
    </source>
</evidence>
<keyword evidence="5 8" id="KW-0460">Magnesium</keyword>
<evidence type="ECO:0000256" key="6">
    <source>
        <dbReference type="ARBA" id="ARBA00023052"/>
    </source>
</evidence>
<dbReference type="GO" id="GO:0005829">
    <property type="term" value="C:cytosol"/>
    <property type="evidence" value="ECO:0007669"/>
    <property type="project" value="TreeGrafter"/>
</dbReference>
<feature type="binding site" evidence="8">
    <location>
        <position position="464"/>
    </location>
    <ligand>
        <name>Mg(2+)</name>
        <dbReference type="ChEBI" id="CHEBI:18420"/>
    </ligand>
</feature>
<evidence type="ECO:0000259" key="12">
    <source>
        <dbReference type="Pfam" id="PF02776"/>
    </source>
</evidence>
<evidence type="ECO:0000256" key="7">
    <source>
        <dbReference type="ARBA" id="ARBA00023239"/>
    </source>
</evidence>
<evidence type="ECO:0000259" key="10">
    <source>
        <dbReference type="Pfam" id="PF00205"/>
    </source>
</evidence>
<dbReference type="PANTHER" id="PTHR43452:SF30">
    <property type="entry name" value="PYRUVATE DECARBOXYLASE ISOZYME 1-RELATED"/>
    <property type="match status" value="1"/>
</dbReference>
<accession>A0A163E6I7</accession>
<dbReference type="FunFam" id="3.40.50.970:FF:000019">
    <property type="entry name" value="Pyruvate decarboxylase isozyme"/>
    <property type="match status" value="1"/>
</dbReference>
<name>A0A163E6I7_PHYB8</name>
<dbReference type="InterPro" id="IPR012110">
    <property type="entry name" value="PDC/IPDC-like"/>
</dbReference>
<feature type="domain" description="Thiamine pyrophosphate enzyme N-terminal TPP-binding" evidence="12">
    <location>
        <begin position="7"/>
        <end position="113"/>
    </location>
</feature>
<keyword evidence="4" id="KW-0210">Decarboxylase</keyword>
<dbReference type="InterPro" id="IPR012001">
    <property type="entry name" value="Thiamin_PyroP_enz_TPP-bd_dom"/>
</dbReference>
<protein>
    <recommendedName>
        <fullName evidence="15">Pyruvate decarboxylase</fullName>
    </recommendedName>
</protein>
<dbReference type="InterPro" id="IPR029035">
    <property type="entry name" value="DHS-like_NAD/FAD-binding_dom"/>
</dbReference>
<dbReference type="InterPro" id="IPR029061">
    <property type="entry name" value="THDP-binding"/>
</dbReference>
<dbReference type="CDD" id="cd07038">
    <property type="entry name" value="TPP_PYR_PDC_IPDC_like"/>
    <property type="match status" value="1"/>
</dbReference>
<comment type="similarity">
    <text evidence="2 9">Belongs to the TPP enzyme family.</text>
</comment>
<evidence type="ECO:0000256" key="8">
    <source>
        <dbReference type="PIRSR" id="PIRSR036565-2"/>
    </source>
</evidence>
<dbReference type="GO" id="GO:0000949">
    <property type="term" value="P:aromatic amino acid family catabolic process to alcohol via Ehrlich pathway"/>
    <property type="evidence" value="ECO:0007669"/>
    <property type="project" value="TreeGrafter"/>
</dbReference>
<dbReference type="GO" id="GO:0004737">
    <property type="term" value="F:pyruvate decarboxylase activity"/>
    <property type="evidence" value="ECO:0007669"/>
    <property type="project" value="TreeGrafter"/>
</dbReference>
<dbReference type="PANTHER" id="PTHR43452">
    <property type="entry name" value="PYRUVATE DECARBOXYLASE"/>
    <property type="match status" value="1"/>
</dbReference>
<dbReference type="FunFam" id="3.40.50.970:FF:000024">
    <property type="entry name" value="Pyruvate decarboxylase isozyme"/>
    <property type="match status" value="1"/>
</dbReference>
<reference evidence="14" key="1">
    <citation type="submission" date="2015-06" db="EMBL/GenBank/DDBJ databases">
        <title>Expansion of signal transduction pathways in fungi by whole-genome duplication.</title>
        <authorList>
            <consortium name="DOE Joint Genome Institute"/>
            <person name="Corrochano L.M."/>
            <person name="Kuo A."/>
            <person name="Marcet-Houben M."/>
            <person name="Polaino S."/>
            <person name="Salamov A."/>
            <person name="Villalobos J.M."/>
            <person name="Alvarez M.I."/>
            <person name="Avalos J."/>
            <person name="Benito E.P."/>
            <person name="Benoit I."/>
            <person name="Burger G."/>
            <person name="Camino L.P."/>
            <person name="Canovas D."/>
            <person name="Cerda-Olmedo E."/>
            <person name="Cheng J.-F."/>
            <person name="Dominguez A."/>
            <person name="Elias M."/>
            <person name="Eslava A.P."/>
            <person name="Glaser F."/>
            <person name="Grimwood J."/>
            <person name="Gutierrez G."/>
            <person name="Heitman J."/>
            <person name="Henrissat B."/>
            <person name="Iturriaga E.A."/>
            <person name="Lang B.F."/>
            <person name="Lavin J.L."/>
            <person name="Lee S."/>
            <person name="Li W."/>
            <person name="Lindquist E."/>
            <person name="Lopez-Garcia S."/>
            <person name="Luque E.M."/>
            <person name="Marcos A.T."/>
            <person name="Martin J."/>
            <person name="McCluskey K."/>
            <person name="Medina H.R."/>
            <person name="Miralles-Duran A."/>
            <person name="Miyazaki A."/>
            <person name="Munoz-Torres E."/>
            <person name="Oguiza J.A."/>
            <person name="Ohm R."/>
            <person name="Olmedo M."/>
            <person name="Orejas M."/>
            <person name="Ortiz-Castellanos L."/>
            <person name="Pisabarro A.G."/>
            <person name="Rodriguez-Romero J."/>
            <person name="Ruiz-Herrera J."/>
            <person name="Ruiz-Vazquez R."/>
            <person name="Sanz C."/>
            <person name="Schackwitz W."/>
            <person name="Schmutz J."/>
            <person name="Shahriari M."/>
            <person name="Shelest E."/>
            <person name="Silva-Franco F."/>
            <person name="Soanes D."/>
            <person name="Syed K."/>
            <person name="Tagua V.G."/>
            <person name="Talbot N.J."/>
            <person name="Thon M."/>
            <person name="De vries R.P."/>
            <person name="Wiebenga A."/>
            <person name="Yadav J.S."/>
            <person name="Braun E.L."/>
            <person name="Baker S."/>
            <person name="Garre V."/>
            <person name="Horwitz B."/>
            <person name="Torres-Martinez S."/>
            <person name="Idnurm A."/>
            <person name="Herrera-Estrella A."/>
            <person name="Gabaldon T."/>
            <person name="Grigoriev I.V."/>
        </authorList>
    </citation>
    <scope>NUCLEOTIDE SEQUENCE [LARGE SCALE GENOMIC DNA]</scope>
    <source>
        <strain evidence="14">NRRL 1555(-)</strain>
    </source>
</reference>
<comment type="cofactor">
    <cofactor evidence="1">
        <name>thiamine diphosphate</name>
        <dbReference type="ChEBI" id="CHEBI:58937"/>
    </cofactor>
</comment>
<dbReference type="GO" id="GO:0005634">
    <property type="term" value="C:nucleus"/>
    <property type="evidence" value="ECO:0007669"/>
    <property type="project" value="TreeGrafter"/>
</dbReference>
<dbReference type="RefSeq" id="XP_018295030.1">
    <property type="nucleotide sequence ID" value="XM_018438287.1"/>
</dbReference>
<dbReference type="EMBL" id="KV440975">
    <property type="protein sequence ID" value="OAD76990.1"/>
    <property type="molecule type" value="Genomic_DNA"/>
</dbReference>
<dbReference type="Pfam" id="PF00205">
    <property type="entry name" value="TPP_enzyme_M"/>
    <property type="match status" value="1"/>
</dbReference>
<dbReference type="STRING" id="763407.A0A163E6I7"/>
<evidence type="ECO:0000313" key="13">
    <source>
        <dbReference type="EMBL" id="OAD76990.1"/>
    </source>
</evidence>
<dbReference type="SUPFAM" id="SSF52518">
    <property type="entry name" value="Thiamin diphosphate-binding fold (THDP-binding)"/>
    <property type="match status" value="2"/>
</dbReference>
<sequence>MSTYKITIGQYLLNRLKDIGIDTIFGCPGDYNMPFLDLIEDDGQLTWANDANELNAAYAADGYARIKGAGAVVTTFGVGEMSAANGTAGSYSEMVPVVHIVGTPNTKAQSSGAILHHSLGNGNFNVFLEMFAKITVASTQLDKKNALSEIDNVLIAMMRSRRAAYIGLPIDLVKFEIELSEPVSPLDTSLPKNPRNTQNDCLQVVLEAIKKAKNPIILVDACALRNQLTGVVKELCEKSKFPTFVSPMGKGAVDDTADYYRGCYCGSVSLAEVHKEVQDSDLILEVGSVQSDFNTGGFTYKVDRSKIIAFHTFATNVYRATYEKVGMSELLPLLIKELPQYPSRTYPPVPRPQDIKHDSQEITHNYFWNKVPDFMDTNAIVVAETGTSEFGVFNMNAPKGASFITQVLWGSIGYSVGAAYGAAMADRSRRVYLFVGDGSFQMTVQEVSAMLHQGLTPVIFLLNNDGYLIEKLIHGPDRDYNNFQMWKYAKTLDYFGADLPVNTSKPKQSKVGVQAKLSTRKEFEAAMTLVSEQKDRIHFLEIVMPRFDAPRELLLQVETSDNR</sequence>
<dbReference type="AlphaFoldDB" id="A0A163E6I7"/>
<evidence type="ECO:0000256" key="2">
    <source>
        <dbReference type="ARBA" id="ARBA00007812"/>
    </source>
</evidence>
<keyword evidence="3 8" id="KW-0479">Metal-binding</keyword>
<dbReference type="InterPro" id="IPR047213">
    <property type="entry name" value="TPP_PYR_PDC_IPDC-like"/>
</dbReference>
<evidence type="ECO:0000256" key="5">
    <source>
        <dbReference type="ARBA" id="ARBA00022842"/>
    </source>
</evidence>
<dbReference type="Gene3D" id="3.40.50.1220">
    <property type="entry name" value="TPP-binding domain"/>
    <property type="match status" value="1"/>
</dbReference>
<comment type="cofactor">
    <cofactor evidence="8">
        <name>Mg(2+)</name>
        <dbReference type="ChEBI" id="CHEBI:18420"/>
    </cofactor>
    <text evidence="8">Binds 1 Mg(2+) per subunit.</text>
</comment>
<dbReference type="Pfam" id="PF02776">
    <property type="entry name" value="TPP_enzyme_N"/>
    <property type="match status" value="1"/>
</dbReference>
<evidence type="ECO:0000256" key="1">
    <source>
        <dbReference type="ARBA" id="ARBA00001964"/>
    </source>
</evidence>
<dbReference type="GO" id="GO:0030976">
    <property type="term" value="F:thiamine pyrophosphate binding"/>
    <property type="evidence" value="ECO:0007669"/>
    <property type="project" value="InterPro"/>
</dbReference>
<dbReference type="InterPro" id="IPR012000">
    <property type="entry name" value="Thiamin_PyroP_enz_cen_dom"/>
</dbReference>
<dbReference type="Proteomes" id="UP000077315">
    <property type="component" value="Unassembled WGS sequence"/>
</dbReference>
<proteinExistence type="inferred from homology"/>
<dbReference type="FunCoup" id="A0A163E6I7">
    <property type="interactions" value="154"/>
</dbReference>
<organism evidence="13 14">
    <name type="scientific">Phycomyces blakesleeanus (strain ATCC 8743b / DSM 1359 / FGSC 10004 / NBRC 33097 / NRRL 1555)</name>
    <dbReference type="NCBI Taxonomy" id="763407"/>
    <lineage>
        <taxon>Eukaryota</taxon>
        <taxon>Fungi</taxon>
        <taxon>Fungi incertae sedis</taxon>
        <taxon>Mucoromycota</taxon>
        <taxon>Mucoromycotina</taxon>
        <taxon>Mucoromycetes</taxon>
        <taxon>Mucorales</taxon>
        <taxon>Phycomycetaceae</taxon>
        <taxon>Phycomyces</taxon>
    </lineage>
</organism>
<feature type="binding site" evidence="8">
    <location>
        <position position="437"/>
    </location>
    <ligand>
        <name>Mg(2+)</name>
        <dbReference type="ChEBI" id="CHEBI:18420"/>
    </ligand>
</feature>
<keyword evidence="6 9" id="KW-0786">Thiamine pyrophosphate</keyword>
<evidence type="ECO:0000256" key="3">
    <source>
        <dbReference type="ARBA" id="ARBA00022723"/>
    </source>
</evidence>
<evidence type="ECO:0000256" key="9">
    <source>
        <dbReference type="RuleBase" id="RU362132"/>
    </source>
</evidence>
<dbReference type="VEuPathDB" id="FungiDB:PHYBLDRAFT_180269"/>
<dbReference type="CDD" id="cd02005">
    <property type="entry name" value="TPP_PDC_IPDC"/>
    <property type="match status" value="1"/>
</dbReference>
<dbReference type="InParanoid" id="A0A163E6I7"/>
<feature type="domain" description="Thiamine pyrophosphate enzyme TPP-binding" evidence="11">
    <location>
        <begin position="396"/>
        <end position="498"/>
    </location>
</feature>
<feature type="binding site" evidence="8">
    <location>
        <position position="466"/>
    </location>
    <ligand>
        <name>Mg(2+)</name>
        <dbReference type="ChEBI" id="CHEBI:18420"/>
    </ligand>
</feature>
<evidence type="ECO:0000256" key="4">
    <source>
        <dbReference type="ARBA" id="ARBA00022793"/>
    </source>
</evidence>
<dbReference type="SUPFAM" id="SSF52467">
    <property type="entry name" value="DHS-like NAD/FAD-binding domain"/>
    <property type="match status" value="1"/>
</dbReference>
<dbReference type="Pfam" id="PF02775">
    <property type="entry name" value="TPP_enzyme_C"/>
    <property type="match status" value="1"/>
</dbReference>
<gene>
    <name evidence="13" type="ORF">PHYBLDRAFT_180269</name>
</gene>
<dbReference type="GeneID" id="28999193"/>
<dbReference type="InterPro" id="IPR047214">
    <property type="entry name" value="TPP_PDC_IPDC"/>
</dbReference>
<dbReference type="GO" id="GO:0000287">
    <property type="term" value="F:magnesium ion binding"/>
    <property type="evidence" value="ECO:0007669"/>
    <property type="project" value="InterPro"/>
</dbReference>
<evidence type="ECO:0000313" key="14">
    <source>
        <dbReference type="Proteomes" id="UP000077315"/>
    </source>
</evidence>
<dbReference type="OrthoDB" id="3970464at2759"/>
<dbReference type="Gene3D" id="3.40.50.970">
    <property type="match status" value="2"/>
</dbReference>
<evidence type="ECO:0008006" key="15">
    <source>
        <dbReference type="Google" id="ProtNLM"/>
    </source>
</evidence>